<keyword evidence="2" id="KW-1185">Reference proteome</keyword>
<comment type="caution">
    <text evidence="1">The sequence shown here is derived from an EMBL/GenBank/DDBJ whole genome shotgun (WGS) entry which is preliminary data.</text>
</comment>
<accession>A0A5C5Z043</accession>
<organism evidence="1 2">
    <name type="scientific">Novipirellula herctigrandis</name>
    <dbReference type="NCBI Taxonomy" id="2527986"/>
    <lineage>
        <taxon>Bacteria</taxon>
        <taxon>Pseudomonadati</taxon>
        <taxon>Planctomycetota</taxon>
        <taxon>Planctomycetia</taxon>
        <taxon>Pirellulales</taxon>
        <taxon>Pirellulaceae</taxon>
        <taxon>Novipirellula</taxon>
    </lineage>
</organism>
<protein>
    <submittedName>
        <fullName evidence="1">Uncharacterized protein</fullName>
    </submittedName>
</protein>
<name>A0A5C5Z043_9BACT</name>
<evidence type="ECO:0000313" key="2">
    <source>
        <dbReference type="Proteomes" id="UP000315010"/>
    </source>
</evidence>
<sequence length="72" mass="7923">MLKDGFAISVSQTKHLFGGIVPNAFVIENLDILLKLAHYAGKCGLNLCGPRMNYDILKTAFTNFNLPGFHRG</sequence>
<dbReference type="AlphaFoldDB" id="A0A5C5Z043"/>
<dbReference type="EMBL" id="SJPJ01000001">
    <property type="protein sequence ID" value="TWT80191.1"/>
    <property type="molecule type" value="Genomic_DNA"/>
</dbReference>
<dbReference type="Proteomes" id="UP000315010">
    <property type="component" value="Unassembled WGS sequence"/>
</dbReference>
<proteinExistence type="predicted"/>
<reference evidence="1 2" key="1">
    <citation type="submission" date="2019-02" db="EMBL/GenBank/DDBJ databases">
        <title>Deep-cultivation of Planctomycetes and their phenomic and genomic characterization uncovers novel biology.</title>
        <authorList>
            <person name="Wiegand S."/>
            <person name="Jogler M."/>
            <person name="Boedeker C."/>
            <person name="Pinto D."/>
            <person name="Vollmers J."/>
            <person name="Rivas-Marin E."/>
            <person name="Kohn T."/>
            <person name="Peeters S.H."/>
            <person name="Heuer A."/>
            <person name="Rast P."/>
            <person name="Oberbeckmann S."/>
            <person name="Bunk B."/>
            <person name="Jeske O."/>
            <person name="Meyerdierks A."/>
            <person name="Storesund J.E."/>
            <person name="Kallscheuer N."/>
            <person name="Luecker S."/>
            <person name="Lage O.M."/>
            <person name="Pohl T."/>
            <person name="Merkel B.J."/>
            <person name="Hornburger P."/>
            <person name="Mueller R.-W."/>
            <person name="Bruemmer F."/>
            <person name="Labrenz M."/>
            <person name="Spormann A.M."/>
            <person name="Op Den Camp H."/>
            <person name="Overmann J."/>
            <person name="Amann R."/>
            <person name="Jetten M.S.M."/>
            <person name="Mascher T."/>
            <person name="Medema M.H."/>
            <person name="Devos D.P."/>
            <person name="Kaster A.-K."/>
            <person name="Ovreas L."/>
            <person name="Rohde M."/>
            <person name="Galperin M.Y."/>
            <person name="Jogler C."/>
        </authorList>
    </citation>
    <scope>NUCLEOTIDE SEQUENCE [LARGE SCALE GENOMIC DNA]</scope>
    <source>
        <strain evidence="1 2">CA13</strain>
    </source>
</reference>
<gene>
    <name evidence="1" type="ORF">CA13_16040</name>
</gene>
<evidence type="ECO:0000313" key="1">
    <source>
        <dbReference type="EMBL" id="TWT80191.1"/>
    </source>
</evidence>